<dbReference type="AlphaFoldDB" id="A0A1Y1CEL4"/>
<dbReference type="InterPro" id="IPR041224">
    <property type="entry name" value="BPA_C"/>
</dbReference>
<dbReference type="InterPro" id="IPR040527">
    <property type="entry name" value="Beta-sand_Porphyrn"/>
</dbReference>
<dbReference type="Proteomes" id="UP000218267">
    <property type="component" value="Chromosome"/>
</dbReference>
<feature type="domain" description="Beta-porphyranase A C-terminal" evidence="1">
    <location>
        <begin position="513"/>
        <end position="606"/>
    </location>
</feature>
<dbReference type="InterPro" id="IPR017853">
    <property type="entry name" value="GH"/>
</dbReference>
<evidence type="ECO:0000259" key="2">
    <source>
        <dbReference type="Pfam" id="PF18206"/>
    </source>
</evidence>
<dbReference type="OrthoDB" id="974840at2"/>
<dbReference type="Pfam" id="PF18040">
    <property type="entry name" value="BPA_C"/>
    <property type="match status" value="1"/>
</dbReference>
<dbReference type="EMBL" id="AP018042">
    <property type="protein sequence ID" value="BAX78462.1"/>
    <property type="molecule type" value="Genomic_DNA"/>
</dbReference>
<proteinExistence type="predicted"/>
<dbReference type="Pfam" id="PF18206">
    <property type="entry name" value="Porphyrn_cat_1"/>
    <property type="match status" value="1"/>
</dbReference>
<dbReference type="KEGG" id="mbas:ALGA_0067"/>
<feature type="domain" description="Porphyranase beta-sandwich" evidence="2">
    <location>
        <begin position="402"/>
        <end position="503"/>
    </location>
</feature>
<evidence type="ECO:0000313" key="3">
    <source>
        <dbReference type="EMBL" id="BAX78462.1"/>
    </source>
</evidence>
<sequence>MKIHKLIGSTLLIVLTTTFIWGQSQVTVDFSASKSYGNISSLDRAKFFNMHATANSFNQEELSYLQKLDVGFGRSFGAPTVGNKSIQGLMSKEQHMKNIQKSRSNYLKYKHSPINLSRDLIYTSHPTSEHGNYGFEWKGLNADYTKEVDYVVTEFKELYGKKEDGEVPLPKFYEPLNEPFVHTTDIKGAKAEDVRLEMSRFHKALAIGLHKEVPELKIGGFSSAWPSVELWDFRHWEERMKLFMDVAGAEMDFLSYHIYDGKNVTGGDSFRTGSNAEAIMDLVDAYGAIKWGQPKPIVFSEHGMTRPDWQGTPYSELRDWKNIRSYNHQIMQFMDRPDQILKVVSFITGKAEWFKTPGNDPYPWVILRKVNGKYEWTHLIKLYEFWKDVKGNYTDIQSSDPDVLTHAFVDNNKAYIVLSNLELHESKVDLNFKNLPNVKSLKIRRLFLANGKPNLETESISTDTKELALRKDEAVILEYTFKKKLKQNKHLTLTNYYASEYLKPIEDKKPIAFEMNKVKPNVERASLKLGIARPLDKSLQANLTFNGQKIDFPIDWKGYDQADRIKTGFFGVIEVNIPSEMIKENNFIKLTFNENGGRVSSVKLSVLNN</sequence>
<dbReference type="Gene3D" id="2.60.120.1200">
    <property type="match status" value="1"/>
</dbReference>
<evidence type="ECO:0000313" key="4">
    <source>
        <dbReference type="Proteomes" id="UP000218267"/>
    </source>
</evidence>
<name>A0A1Y1CEL4_9BACT</name>
<dbReference type="Gene3D" id="2.60.40.1180">
    <property type="entry name" value="Golgi alpha-mannosidase II"/>
    <property type="match status" value="1"/>
</dbReference>
<evidence type="ECO:0008006" key="5">
    <source>
        <dbReference type="Google" id="ProtNLM"/>
    </source>
</evidence>
<reference evidence="3 4" key="1">
    <citation type="journal article" date="2018" name="Mar. Genomics">
        <title>Complete genome sequence of Marinifilaceae bacterium strain SPP2, isolated from the Antarctic marine sediment.</title>
        <authorList>
            <person name="Watanabe M."/>
            <person name="Kojima H."/>
            <person name="Fukui M."/>
        </authorList>
    </citation>
    <scope>NUCLEOTIDE SEQUENCE [LARGE SCALE GENOMIC DNA]</scope>
    <source>
        <strain evidence="3 4">SPP2</strain>
    </source>
</reference>
<dbReference type="RefSeq" id="WP_096427403.1">
    <property type="nucleotide sequence ID" value="NZ_AP018042.1"/>
</dbReference>
<accession>A0A1Y1CEL4</accession>
<protein>
    <recommendedName>
        <fullName evidence="5">Beta-agarase</fullName>
    </recommendedName>
</protein>
<dbReference type="CDD" id="cd21510">
    <property type="entry name" value="agarase_cat"/>
    <property type="match status" value="1"/>
</dbReference>
<dbReference type="InterPro" id="IPR013780">
    <property type="entry name" value="Glyco_hydro_b"/>
</dbReference>
<evidence type="ECO:0000259" key="1">
    <source>
        <dbReference type="Pfam" id="PF18040"/>
    </source>
</evidence>
<gene>
    <name evidence="3" type="ORF">ALGA_0067</name>
</gene>
<reference evidence="4" key="2">
    <citation type="journal article" date="2020" name="Antonie Van Leeuwenhoek">
        <title>Labilibaculum antarcticum sp. nov., a novel facultative anaerobic, psychrotorelant bacterium isolated from marine sediment of Antarctica.</title>
        <authorList>
            <person name="Watanabe M."/>
            <person name="Kojima H."/>
            <person name="Fukui M."/>
        </authorList>
    </citation>
    <scope>NUCLEOTIDE SEQUENCE [LARGE SCALE GENOMIC DNA]</scope>
    <source>
        <strain evidence="4">SPP2</strain>
    </source>
</reference>
<organism evidence="3 4">
    <name type="scientific">Labilibaculum antarcticum</name>
    <dbReference type="NCBI Taxonomy" id="1717717"/>
    <lineage>
        <taxon>Bacteria</taxon>
        <taxon>Pseudomonadati</taxon>
        <taxon>Bacteroidota</taxon>
        <taxon>Bacteroidia</taxon>
        <taxon>Marinilabiliales</taxon>
        <taxon>Marinifilaceae</taxon>
        <taxon>Labilibaculum</taxon>
    </lineage>
</organism>
<dbReference type="Gene3D" id="3.20.20.80">
    <property type="entry name" value="Glycosidases"/>
    <property type="match status" value="1"/>
</dbReference>
<keyword evidence="4" id="KW-1185">Reference proteome</keyword>
<dbReference type="SUPFAM" id="SSF51445">
    <property type="entry name" value="(Trans)glycosidases"/>
    <property type="match status" value="1"/>
</dbReference>